<dbReference type="EMBL" id="JACGWX010000003">
    <property type="protein sequence ID" value="MBA8847866.1"/>
    <property type="molecule type" value="Genomic_DNA"/>
</dbReference>
<reference evidence="5 6" key="1">
    <citation type="submission" date="2020-07" db="EMBL/GenBank/DDBJ databases">
        <title>Sequencing the genomes of 1000 actinobacteria strains.</title>
        <authorList>
            <person name="Klenk H.-P."/>
        </authorList>
    </citation>
    <scope>NUCLEOTIDE SEQUENCE [LARGE SCALE GENOMIC DNA]</scope>
    <source>
        <strain evidence="5 6">DSM 19663</strain>
    </source>
</reference>
<protein>
    <submittedName>
        <fullName evidence="5">Signal transduction histidine kinase</fullName>
    </submittedName>
</protein>
<dbReference type="PANTHER" id="PTHR24421">
    <property type="entry name" value="NITRATE/NITRITE SENSOR PROTEIN NARX-RELATED"/>
    <property type="match status" value="1"/>
</dbReference>
<dbReference type="InterPro" id="IPR050482">
    <property type="entry name" value="Sensor_HK_TwoCompSys"/>
</dbReference>
<feature type="transmembrane region" description="Helical" evidence="4">
    <location>
        <begin position="78"/>
        <end position="97"/>
    </location>
</feature>
<feature type="transmembrane region" description="Helical" evidence="4">
    <location>
        <begin position="50"/>
        <end position="71"/>
    </location>
</feature>
<dbReference type="Gene3D" id="3.30.565.10">
    <property type="entry name" value="Histidine kinase-like ATPase, C-terminal domain"/>
    <property type="match status" value="1"/>
</dbReference>
<keyword evidence="6" id="KW-1185">Reference proteome</keyword>
<evidence type="ECO:0000313" key="5">
    <source>
        <dbReference type="EMBL" id="MBA8847866.1"/>
    </source>
</evidence>
<evidence type="ECO:0000313" key="6">
    <source>
        <dbReference type="Proteomes" id="UP000585905"/>
    </source>
</evidence>
<sequence>MASIALPRDVASGIIVRGFATAQRAIVVVGAVLTAVAVTVSAVSRGGDPLAFLAAILALVALAVVALRLLLRPTAARAIVFLAAGTAASVVYTTALLGADARLDEPGPFLVNRAATALVLVGALRGSAQSGVLWTSAGFLLAELSLVLGFALAGRAPEIGVTPLLGAVVVLIAYGALGVSRARARRRVPDLDRLQRELEIGDRERELERRAARVAHDTVLADLAIIAARPGPLDAGARARLERDLAVAVAGTVAVAVDVDGDFDAPTEPRRSPIADDLLELVHEYQWSGVTVDVSGCDDLVVAVDEQVRIAVLGATRAALDNVVRHAATDRAELVVGERDGTLSVLIVDDGVGFSSTRVDADRLGVRSSIDARVREVGGSVRVWSGDEGTTVMLSVPAGGNEVRT</sequence>
<dbReference type="GO" id="GO:0000160">
    <property type="term" value="P:phosphorelay signal transduction system"/>
    <property type="evidence" value="ECO:0007669"/>
    <property type="project" value="UniProtKB-KW"/>
</dbReference>
<comment type="caution">
    <text evidence="5">The sequence shown here is derived from an EMBL/GenBank/DDBJ whole genome shotgun (WGS) entry which is preliminary data.</text>
</comment>
<keyword evidence="4" id="KW-0472">Membrane</keyword>
<evidence type="ECO:0000256" key="2">
    <source>
        <dbReference type="ARBA" id="ARBA00022777"/>
    </source>
</evidence>
<keyword evidence="4" id="KW-1133">Transmembrane helix</keyword>
<feature type="transmembrane region" description="Helical" evidence="4">
    <location>
        <begin position="159"/>
        <end position="177"/>
    </location>
</feature>
<organism evidence="5 6">
    <name type="scientific">Microcella alkalica</name>
    <dbReference type="NCBI Taxonomy" id="355930"/>
    <lineage>
        <taxon>Bacteria</taxon>
        <taxon>Bacillati</taxon>
        <taxon>Actinomycetota</taxon>
        <taxon>Actinomycetes</taxon>
        <taxon>Micrococcales</taxon>
        <taxon>Microbacteriaceae</taxon>
        <taxon>Microcella</taxon>
    </lineage>
</organism>
<keyword evidence="2 5" id="KW-0418">Kinase</keyword>
<keyword evidence="1" id="KW-0808">Transferase</keyword>
<gene>
    <name evidence="5" type="ORF">FHX53_001458</name>
</gene>
<feature type="transmembrane region" description="Helical" evidence="4">
    <location>
        <begin position="109"/>
        <end position="125"/>
    </location>
</feature>
<evidence type="ECO:0000256" key="4">
    <source>
        <dbReference type="SAM" id="Phobius"/>
    </source>
</evidence>
<dbReference type="Proteomes" id="UP000585905">
    <property type="component" value="Unassembled WGS sequence"/>
</dbReference>
<name>A0A839E9D5_9MICO</name>
<dbReference type="InterPro" id="IPR036890">
    <property type="entry name" value="HATPase_C_sf"/>
</dbReference>
<proteinExistence type="predicted"/>
<evidence type="ECO:0000256" key="1">
    <source>
        <dbReference type="ARBA" id="ARBA00022679"/>
    </source>
</evidence>
<feature type="transmembrane region" description="Helical" evidence="4">
    <location>
        <begin position="132"/>
        <end position="153"/>
    </location>
</feature>
<dbReference type="SUPFAM" id="SSF55874">
    <property type="entry name" value="ATPase domain of HSP90 chaperone/DNA topoisomerase II/histidine kinase"/>
    <property type="match status" value="1"/>
</dbReference>
<accession>A0A839E9D5</accession>
<keyword evidence="3" id="KW-0902">Two-component regulatory system</keyword>
<dbReference type="RefSeq" id="WP_182490691.1">
    <property type="nucleotide sequence ID" value="NZ_BAAAOV010000001.1"/>
</dbReference>
<keyword evidence="4" id="KW-0812">Transmembrane</keyword>
<dbReference type="GO" id="GO:0016301">
    <property type="term" value="F:kinase activity"/>
    <property type="evidence" value="ECO:0007669"/>
    <property type="project" value="UniProtKB-KW"/>
</dbReference>
<evidence type="ECO:0000256" key="3">
    <source>
        <dbReference type="ARBA" id="ARBA00023012"/>
    </source>
</evidence>
<dbReference type="AlphaFoldDB" id="A0A839E9D5"/>
<feature type="transmembrane region" description="Helical" evidence="4">
    <location>
        <begin position="25"/>
        <end position="44"/>
    </location>
</feature>